<feature type="domain" description="PPIase cyclophilin-type" evidence="7">
    <location>
        <begin position="26"/>
        <end position="221"/>
    </location>
</feature>
<dbReference type="InterPro" id="IPR020892">
    <property type="entry name" value="Cyclophilin-type_PPIase_CS"/>
</dbReference>
<keyword evidence="6" id="KW-0413">Isomerase</keyword>
<organism evidence="8 9">
    <name type="scientific">Citrus x changshan-huyou</name>
    <dbReference type="NCBI Taxonomy" id="2935761"/>
    <lineage>
        <taxon>Eukaryota</taxon>
        <taxon>Viridiplantae</taxon>
        <taxon>Streptophyta</taxon>
        <taxon>Embryophyta</taxon>
        <taxon>Tracheophyta</taxon>
        <taxon>Spermatophyta</taxon>
        <taxon>Magnoliopsida</taxon>
        <taxon>eudicotyledons</taxon>
        <taxon>Gunneridae</taxon>
        <taxon>Pentapetalae</taxon>
        <taxon>rosids</taxon>
        <taxon>malvids</taxon>
        <taxon>Sapindales</taxon>
        <taxon>Rutaceae</taxon>
        <taxon>Aurantioideae</taxon>
        <taxon>Citrus</taxon>
    </lineage>
</organism>
<evidence type="ECO:0000256" key="2">
    <source>
        <dbReference type="ARBA" id="ARBA00007365"/>
    </source>
</evidence>
<evidence type="ECO:0000313" key="9">
    <source>
        <dbReference type="Proteomes" id="UP001428341"/>
    </source>
</evidence>
<protein>
    <recommendedName>
        <fullName evidence="3">peptidylprolyl isomerase</fullName>
        <ecNumber evidence="3">5.2.1.8</ecNumber>
    </recommendedName>
</protein>
<evidence type="ECO:0000259" key="7">
    <source>
        <dbReference type="PROSITE" id="PS50072"/>
    </source>
</evidence>
<dbReference type="GO" id="GO:0045271">
    <property type="term" value="C:respiratory chain complex I"/>
    <property type="evidence" value="ECO:0007669"/>
    <property type="project" value="InterPro"/>
</dbReference>
<evidence type="ECO:0000256" key="3">
    <source>
        <dbReference type="ARBA" id="ARBA00013194"/>
    </source>
</evidence>
<evidence type="ECO:0000256" key="4">
    <source>
        <dbReference type="ARBA" id="ARBA00023110"/>
    </source>
</evidence>
<gene>
    <name evidence="8" type="ORF">WN944_006625</name>
</gene>
<evidence type="ECO:0000256" key="5">
    <source>
        <dbReference type="ARBA" id="ARBA00023186"/>
    </source>
</evidence>
<comment type="caution">
    <text evidence="8">The sequence shown here is derived from an EMBL/GenBank/DDBJ whole genome shotgun (WGS) entry which is preliminary data.</text>
</comment>
<dbReference type="Proteomes" id="UP001428341">
    <property type="component" value="Unassembled WGS sequence"/>
</dbReference>
<dbReference type="PANTHER" id="PTHR11071:SF561">
    <property type="entry name" value="PEPTIDYL-PROLYL CIS-TRANS ISOMERASE D-RELATED"/>
    <property type="match status" value="1"/>
</dbReference>
<dbReference type="AlphaFoldDB" id="A0AAP0MJG9"/>
<dbReference type="PRINTS" id="PR00153">
    <property type="entry name" value="CSAPPISMRASE"/>
</dbReference>
<dbReference type="FunFam" id="2.40.100.10:FF:000025">
    <property type="entry name" value="Peptidyl-prolyl cis-trans isomerase CYP19-2"/>
    <property type="match status" value="1"/>
</dbReference>
<dbReference type="CDD" id="cd20266">
    <property type="entry name" value="Complex1_LYR_NDUFA6_LYRM6"/>
    <property type="match status" value="1"/>
</dbReference>
<dbReference type="EC" id="5.2.1.8" evidence="3"/>
<keyword evidence="5" id="KW-0143">Chaperone</keyword>
<evidence type="ECO:0000313" key="8">
    <source>
        <dbReference type="EMBL" id="KAK9214631.1"/>
    </source>
</evidence>
<dbReference type="InterPro" id="IPR045299">
    <property type="entry name" value="Complex1_LYR_NDUFA6_LYRM6"/>
</dbReference>
<dbReference type="SUPFAM" id="SSF50891">
    <property type="entry name" value="Cyclophilin-like"/>
    <property type="match status" value="1"/>
</dbReference>
<dbReference type="InterPro" id="IPR029000">
    <property type="entry name" value="Cyclophilin-like_dom_sf"/>
</dbReference>
<sequence>MASGGGGGGSVEWHVRPPNPKNPIVFFDVTIGTIPAGRIKMELFADIAPKTAENFRFVVLLKFSYSFMSMSYVIRGGSSAPASTVGSSFVFLPHYRKGGLPVGYKGCQFHRVIKDFMIQAGDFLKGDGSGCTSIYGHKFDDENFIAKHTGPGLLSMANSGPNSNGCQFFITCAKCDWLDNKHVVFGRVLGDGLLVVRKIENVATGPNNRPKLACTIAECTPSERKTEVRVSRVERVKMSFTLRAVKVPPNSVNLEEARSRVFEIFKTACRSIPSIMEIYNLDDIVSKSQLRSIIASEIRKNANVTNPKVIDMLLFKGTEELNNILEHAKQRHHVIGQYVLGPQGLVQDLDPKDQGLSSFLKNFYKSNYF</sequence>
<comment type="catalytic activity">
    <reaction evidence="1">
        <text>[protein]-peptidylproline (omega=180) = [protein]-peptidylproline (omega=0)</text>
        <dbReference type="Rhea" id="RHEA:16237"/>
        <dbReference type="Rhea" id="RHEA-COMP:10747"/>
        <dbReference type="Rhea" id="RHEA-COMP:10748"/>
        <dbReference type="ChEBI" id="CHEBI:83833"/>
        <dbReference type="ChEBI" id="CHEBI:83834"/>
        <dbReference type="EC" id="5.2.1.8"/>
    </reaction>
</comment>
<dbReference type="EMBL" id="JBCGBO010000003">
    <property type="protein sequence ID" value="KAK9214631.1"/>
    <property type="molecule type" value="Genomic_DNA"/>
</dbReference>
<dbReference type="PANTHER" id="PTHR11071">
    <property type="entry name" value="PEPTIDYL-PROLYL CIS-TRANS ISOMERASE"/>
    <property type="match status" value="1"/>
</dbReference>
<name>A0AAP0MJG9_9ROSI</name>
<dbReference type="GO" id="GO:0016018">
    <property type="term" value="F:cyclosporin A binding"/>
    <property type="evidence" value="ECO:0007669"/>
    <property type="project" value="TreeGrafter"/>
</dbReference>
<dbReference type="CDD" id="cd01926">
    <property type="entry name" value="cyclophilin_ABH_like"/>
    <property type="match status" value="1"/>
</dbReference>
<dbReference type="Pfam" id="PF00160">
    <property type="entry name" value="Pro_isomerase"/>
    <property type="match status" value="1"/>
</dbReference>
<evidence type="ECO:0000256" key="1">
    <source>
        <dbReference type="ARBA" id="ARBA00000971"/>
    </source>
</evidence>
<dbReference type="GO" id="GO:0005737">
    <property type="term" value="C:cytoplasm"/>
    <property type="evidence" value="ECO:0007669"/>
    <property type="project" value="TreeGrafter"/>
</dbReference>
<dbReference type="GO" id="GO:0006457">
    <property type="term" value="P:protein folding"/>
    <property type="evidence" value="ECO:0007669"/>
    <property type="project" value="InterPro"/>
</dbReference>
<dbReference type="PROSITE" id="PS50072">
    <property type="entry name" value="CSA_PPIASE_2"/>
    <property type="match status" value="1"/>
</dbReference>
<keyword evidence="9" id="KW-1185">Reference proteome</keyword>
<dbReference type="GO" id="GO:0003755">
    <property type="term" value="F:peptidyl-prolyl cis-trans isomerase activity"/>
    <property type="evidence" value="ECO:0007669"/>
    <property type="project" value="UniProtKB-KW"/>
</dbReference>
<dbReference type="InterPro" id="IPR002130">
    <property type="entry name" value="Cyclophilin-type_PPIase_dom"/>
</dbReference>
<accession>A0AAP0MJG9</accession>
<dbReference type="PROSITE" id="PS00170">
    <property type="entry name" value="CSA_PPIASE_1"/>
    <property type="match status" value="1"/>
</dbReference>
<comment type="similarity">
    <text evidence="2">Belongs to the cyclophilin-type PPIase family.</text>
</comment>
<proteinExistence type="inferred from homology"/>
<dbReference type="Gene3D" id="2.40.100.10">
    <property type="entry name" value="Cyclophilin-like"/>
    <property type="match status" value="1"/>
</dbReference>
<keyword evidence="4" id="KW-0697">Rotamase</keyword>
<reference evidence="8 9" key="1">
    <citation type="submission" date="2024-05" db="EMBL/GenBank/DDBJ databases">
        <title>Haplotype-resolved chromosome-level genome assembly of Huyou (Citrus changshanensis).</title>
        <authorList>
            <person name="Miao C."/>
            <person name="Chen W."/>
            <person name="Wu Y."/>
            <person name="Wang L."/>
            <person name="Zhao S."/>
            <person name="Grierson D."/>
            <person name="Xu C."/>
            <person name="Chen K."/>
        </authorList>
    </citation>
    <scope>NUCLEOTIDE SEQUENCE [LARGE SCALE GENOMIC DNA]</scope>
    <source>
        <strain evidence="8">01-14</strain>
        <tissue evidence="8">Leaf</tissue>
    </source>
</reference>
<evidence type="ECO:0000256" key="6">
    <source>
        <dbReference type="ARBA" id="ARBA00023235"/>
    </source>
</evidence>